<dbReference type="GO" id="GO:0004519">
    <property type="term" value="F:endonuclease activity"/>
    <property type="evidence" value="ECO:0007669"/>
    <property type="project" value="UniProtKB-KW"/>
</dbReference>
<dbReference type="Pfam" id="PF13304">
    <property type="entry name" value="AAA_21"/>
    <property type="match status" value="1"/>
</dbReference>
<dbReference type="RefSeq" id="WP_106931952.1">
    <property type="nucleotide sequence ID" value="NZ_PYFT01000001.1"/>
</dbReference>
<feature type="domain" description="ATPase AAA-type core" evidence="1">
    <location>
        <begin position="273"/>
        <end position="313"/>
    </location>
</feature>
<evidence type="ECO:0000313" key="3">
    <source>
        <dbReference type="EMBL" id="PSR55770.1"/>
    </source>
</evidence>
<protein>
    <submittedName>
        <fullName evidence="3">OLD family endonuclease</fullName>
    </submittedName>
</protein>
<evidence type="ECO:0000259" key="2">
    <source>
        <dbReference type="Pfam" id="PF13476"/>
    </source>
</evidence>
<evidence type="ECO:0000313" key="4">
    <source>
        <dbReference type="Proteomes" id="UP000240357"/>
    </source>
</evidence>
<keyword evidence="4" id="KW-1185">Reference proteome</keyword>
<name>A0A2T2YJU2_9BACT</name>
<comment type="caution">
    <text evidence="3">The sequence shown here is derived from an EMBL/GenBank/DDBJ whole genome shotgun (WGS) entry which is preliminary data.</text>
</comment>
<dbReference type="InterPro" id="IPR003959">
    <property type="entry name" value="ATPase_AAA_core"/>
</dbReference>
<dbReference type="GO" id="GO:0016887">
    <property type="term" value="F:ATP hydrolysis activity"/>
    <property type="evidence" value="ECO:0007669"/>
    <property type="project" value="InterPro"/>
</dbReference>
<dbReference type="GO" id="GO:0005524">
    <property type="term" value="F:ATP binding"/>
    <property type="evidence" value="ECO:0007669"/>
    <property type="project" value="InterPro"/>
</dbReference>
<organism evidence="3 4">
    <name type="scientific">Adhaeribacter arboris</name>
    <dbReference type="NCBI Taxonomy" id="2072846"/>
    <lineage>
        <taxon>Bacteria</taxon>
        <taxon>Pseudomonadati</taxon>
        <taxon>Bacteroidota</taxon>
        <taxon>Cytophagia</taxon>
        <taxon>Cytophagales</taxon>
        <taxon>Hymenobacteraceae</taxon>
        <taxon>Adhaeribacter</taxon>
    </lineage>
</organism>
<dbReference type="CDD" id="cd00267">
    <property type="entry name" value="ABC_ATPase"/>
    <property type="match status" value="1"/>
</dbReference>
<dbReference type="PANTHER" id="PTHR32182:SF22">
    <property type="entry name" value="ATP-DEPENDENT ENDONUCLEASE, OLD FAMILY-RELATED"/>
    <property type="match status" value="1"/>
</dbReference>
<proteinExistence type="predicted"/>
<evidence type="ECO:0000259" key="1">
    <source>
        <dbReference type="Pfam" id="PF13304"/>
    </source>
</evidence>
<reference evidence="3 4" key="1">
    <citation type="submission" date="2018-03" db="EMBL/GenBank/DDBJ databases">
        <title>Adhaeribacter sp. HMF7605 Genome sequencing and assembly.</title>
        <authorList>
            <person name="Kang H."/>
            <person name="Kang J."/>
            <person name="Cha I."/>
            <person name="Kim H."/>
            <person name="Joh K."/>
        </authorList>
    </citation>
    <scope>NUCLEOTIDE SEQUENCE [LARGE SCALE GENOMIC DNA]</scope>
    <source>
        <strain evidence="3 4">HMF7605</strain>
    </source>
</reference>
<dbReference type="Proteomes" id="UP000240357">
    <property type="component" value="Unassembled WGS sequence"/>
</dbReference>
<dbReference type="OrthoDB" id="9805802at2"/>
<keyword evidence="3" id="KW-0540">Nuclease</keyword>
<dbReference type="PANTHER" id="PTHR32182">
    <property type="entry name" value="DNA REPLICATION AND REPAIR PROTEIN RECF"/>
    <property type="match status" value="1"/>
</dbReference>
<sequence>MIFKNLKIFDWKQFNNLNIDFHPQLTVLTGANGSGKTTILNILAKHFGWNLNELSTPVLNKSTGAFTFSFSLLKKLTFVPAYNSQGYIIGSLTYSSDTETQLIALDQPAAQYYVQIVNQQQVRGLNIPSHRPVFFYEPVVNISTQKRTKEHAYQLTFQNSVSKFQAQYGQSKSANFYIKETLLSWAIGGAGNEFIQPDNEIRDYYLGFQRILKVLLPKTLGFQSIAIRNYEIILETETGDFMLDAVSGGLSAIIDLGWQIYNFSKDSTEKVSVLIDEVENHLHATMQREILPNLIDAFPNIQFIVSTHSPLIIGSVKDSFVHAFRYDDSKKIYNEKLDLENKAKSATEILNEVLGVPFTMPIWVENSLNSIINKYAELELNQNIFNEMREDMKELGLENLMPLALDKTIQKRNDSNS</sequence>
<accession>A0A2T2YJU2</accession>
<feature type="domain" description="Rad50/SbcC-type AAA" evidence="2">
    <location>
        <begin position="6"/>
        <end position="58"/>
    </location>
</feature>
<dbReference type="Pfam" id="PF13476">
    <property type="entry name" value="AAA_23"/>
    <property type="match status" value="1"/>
</dbReference>
<dbReference type="GO" id="GO:0000731">
    <property type="term" value="P:DNA synthesis involved in DNA repair"/>
    <property type="evidence" value="ECO:0007669"/>
    <property type="project" value="TreeGrafter"/>
</dbReference>
<dbReference type="InterPro" id="IPR027417">
    <property type="entry name" value="P-loop_NTPase"/>
</dbReference>
<dbReference type="Gene3D" id="3.40.50.300">
    <property type="entry name" value="P-loop containing nucleotide triphosphate hydrolases"/>
    <property type="match status" value="1"/>
</dbReference>
<keyword evidence="3" id="KW-0378">Hydrolase</keyword>
<keyword evidence="3" id="KW-0255">Endonuclease</keyword>
<gene>
    <name evidence="3" type="ORF">AHMF7605_20815</name>
</gene>
<dbReference type="GO" id="GO:0006302">
    <property type="term" value="P:double-strand break repair"/>
    <property type="evidence" value="ECO:0007669"/>
    <property type="project" value="InterPro"/>
</dbReference>
<dbReference type="AlphaFoldDB" id="A0A2T2YJU2"/>
<dbReference type="EMBL" id="PYFT01000001">
    <property type="protein sequence ID" value="PSR55770.1"/>
    <property type="molecule type" value="Genomic_DNA"/>
</dbReference>
<dbReference type="SUPFAM" id="SSF52540">
    <property type="entry name" value="P-loop containing nucleoside triphosphate hydrolases"/>
    <property type="match status" value="1"/>
</dbReference>
<dbReference type="InterPro" id="IPR038729">
    <property type="entry name" value="Rad50/SbcC_AAA"/>
</dbReference>